<gene>
    <name evidence="3" type="ORF">GCM10010423_32610</name>
</gene>
<feature type="compositionally biased region" description="Gly residues" evidence="1">
    <location>
        <begin position="174"/>
        <end position="185"/>
    </location>
</feature>
<sequence>MSASDGARRDGRDRHEPFEWHEPTRLHGQDPKQSHAGNGTVNHGPDDQGPLGLDSDELDLRTMLHQAVQEVEPRDGTLEYLRKAVPQRRTRKRQAVVGMAAAALFIGTAIPALVHVSNVTGSDANPSVAGHASQTQGGASEGKGPDGGESTAGGSSGKSEGKEKDDKKEKEKGQGGSGSGTGASQGTGPSSTTTAGIPACTAAQLGPASGSSNAPDSTGAVSGSFRVTNVSGAACTVTGPGSVSALAQGAADISKVGSARHTAGDAAAGLLPDPSLEAAELVLQPGLGYDVRFAWVPSETCQPAGGSVGGPDPTPDPTPSEDPATTAGTSTGGDTGTAPQLAREDGTVDGSVAVTYTPGTGSGASSVVVSNACAGTVYWTGMLTGA</sequence>
<reference evidence="3 4" key="1">
    <citation type="journal article" date="2019" name="Int. J. Syst. Evol. Microbiol.">
        <title>The Global Catalogue of Microorganisms (GCM) 10K type strain sequencing project: providing services to taxonomists for standard genome sequencing and annotation.</title>
        <authorList>
            <consortium name="The Broad Institute Genomics Platform"/>
            <consortium name="The Broad Institute Genome Sequencing Center for Infectious Disease"/>
            <person name="Wu L."/>
            <person name="Ma J."/>
        </authorList>
    </citation>
    <scope>NUCLEOTIDE SEQUENCE [LARGE SCALE GENOMIC DNA]</scope>
    <source>
        <strain evidence="3 4">JCM 6924</strain>
    </source>
</reference>
<feature type="compositionally biased region" description="Basic and acidic residues" evidence="1">
    <location>
        <begin position="1"/>
        <end position="33"/>
    </location>
</feature>
<feature type="region of interest" description="Disordered" evidence="1">
    <location>
        <begin position="125"/>
        <end position="197"/>
    </location>
</feature>
<feature type="compositionally biased region" description="Low complexity" evidence="1">
    <location>
        <begin position="186"/>
        <end position="196"/>
    </location>
</feature>
<keyword evidence="2" id="KW-1133">Transmembrane helix</keyword>
<evidence type="ECO:0000256" key="1">
    <source>
        <dbReference type="SAM" id="MobiDB-lite"/>
    </source>
</evidence>
<name>A0ABN3NWX8_9ACTN</name>
<keyword evidence="4" id="KW-1185">Reference proteome</keyword>
<proteinExistence type="predicted"/>
<feature type="region of interest" description="Disordered" evidence="1">
    <location>
        <begin position="1"/>
        <end position="55"/>
    </location>
</feature>
<dbReference type="Proteomes" id="UP001501095">
    <property type="component" value="Unassembled WGS sequence"/>
</dbReference>
<evidence type="ECO:0000313" key="4">
    <source>
        <dbReference type="Proteomes" id="UP001501095"/>
    </source>
</evidence>
<evidence type="ECO:0000256" key="2">
    <source>
        <dbReference type="SAM" id="Phobius"/>
    </source>
</evidence>
<keyword evidence="2" id="KW-0812">Transmembrane</keyword>
<keyword evidence="2" id="KW-0472">Membrane</keyword>
<evidence type="ECO:0008006" key="5">
    <source>
        <dbReference type="Google" id="ProtNLM"/>
    </source>
</evidence>
<comment type="caution">
    <text evidence="3">The sequence shown here is derived from an EMBL/GenBank/DDBJ whole genome shotgun (WGS) entry which is preliminary data.</text>
</comment>
<dbReference type="EMBL" id="BAAATM010000010">
    <property type="protein sequence ID" value="GAA2533979.1"/>
    <property type="molecule type" value="Genomic_DNA"/>
</dbReference>
<accession>A0ABN3NWX8</accession>
<feature type="region of interest" description="Disordered" evidence="1">
    <location>
        <begin position="302"/>
        <end position="349"/>
    </location>
</feature>
<feature type="transmembrane region" description="Helical" evidence="2">
    <location>
        <begin position="95"/>
        <end position="114"/>
    </location>
</feature>
<feature type="compositionally biased region" description="Basic and acidic residues" evidence="1">
    <location>
        <begin position="159"/>
        <end position="173"/>
    </location>
</feature>
<feature type="compositionally biased region" description="Gly residues" evidence="1">
    <location>
        <begin position="139"/>
        <end position="156"/>
    </location>
</feature>
<organism evidence="3 4">
    <name type="scientific">Streptomyces levis</name>
    <dbReference type="NCBI Taxonomy" id="285566"/>
    <lineage>
        <taxon>Bacteria</taxon>
        <taxon>Bacillati</taxon>
        <taxon>Actinomycetota</taxon>
        <taxon>Actinomycetes</taxon>
        <taxon>Kitasatosporales</taxon>
        <taxon>Streptomycetaceae</taxon>
        <taxon>Streptomyces</taxon>
    </lineage>
</organism>
<protein>
    <recommendedName>
        <fullName evidence="5">DUF4232 domain-containing protein</fullName>
    </recommendedName>
</protein>
<evidence type="ECO:0000313" key="3">
    <source>
        <dbReference type="EMBL" id="GAA2533979.1"/>
    </source>
</evidence>